<name>A0A0A9HD23_ARUDO</name>
<reference evidence="1" key="1">
    <citation type="submission" date="2014-09" db="EMBL/GenBank/DDBJ databases">
        <authorList>
            <person name="Magalhaes I.L.F."/>
            <person name="Oliveira U."/>
            <person name="Santos F.R."/>
            <person name="Vidigal T.H.D.A."/>
            <person name="Brescovit A.D."/>
            <person name="Santos A.J."/>
        </authorList>
    </citation>
    <scope>NUCLEOTIDE SEQUENCE</scope>
    <source>
        <tissue evidence="1">Shoot tissue taken approximately 20 cm above the soil surface</tissue>
    </source>
</reference>
<organism evidence="1">
    <name type="scientific">Arundo donax</name>
    <name type="common">Giant reed</name>
    <name type="synonym">Donax arundinaceus</name>
    <dbReference type="NCBI Taxonomy" id="35708"/>
    <lineage>
        <taxon>Eukaryota</taxon>
        <taxon>Viridiplantae</taxon>
        <taxon>Streptophyta</taxon>
        <taxon>Embryophyta</taxon>
        <taxon>Tracheophyta</taxon>
        <taxon>Spermatophyta</taxon>
        <taxon>Magnoliopsida</taxon>
        <taxon>Liliopsida</taxon>
        <taxon>Poales</taxon>
        <taxon>Poaceae</taxon>
        <taxon>PACMAD clade</taxon>
        <taxon>Arundinoideae</taxon>
        <taxon>Arundineae</taxon>
        <taxon>Arundo</taxon>
    </lineage>
</organism>
<sequence>MPHEDYCARHLFPDDKEEGVISNKVLCWCRLSYAHCHRSFFNPFIINLYNCFMKYIG</sequence>
<accession>A0A0A9HD23</accession>
<dbReference type="AlphaFoldDB" id="A0A0A9HD23"/>
<dbReference type="EMBL" id="GBRH01164177">
    <property type="protein sequence ID" value="JAE33719.1"/>
    <property type="molecule type" value="Transcribed_RNA"/>
</dbReference>
<proteinExistence type="predicted"/>
<reference evidence="1" key="2">
    <citation type="journal article" date="2015" name="Data Brief">
        <title>Shoot transcriptome of the giant reed, Arundo donax.</title>
        <authorList>
            <person name="Barrero R.A."/>
            <person name="Guerrero F.D."/>
            <person name="Moolhuijzen P."/>
            <person name="Goolsby J.A."/>
            <person name="Tidwell J."/>
            <person name="Bellgard S.E."/>
            <person name="Bellgard M.I."/>
        </authorList>
    </citation>
    <scope>NUCLEOTIDE SEQUENCE</scope>
    <source>
        <tissue evidence="1">Shoot tissue taken approximately 20 cm above the soil surface</tissue>
    </source>
</reference>
<protein>
    <submittedName>
        <fullName evidence="1">Uncharacterized protein</fullName>
    </submittedName>
</protein>
<evidence type="ECO:0000313" key="1">
    <source>
        <dbReference type="EMBL" id="JAE33719.1"/>
    </source>
</evidence>